<proteinExistence type="predicted"/>
<dbReference type="Pfam" id="PF00172">
    <property type="entry name" value="Zn_clus"/>
    <property type="match status" value="1"/>
</dbReference>
<sequence length="780" mass="87398">MDEDLDHGTDAGAMADAKRRKVRKGTRSCWDCKRRKMKCLFESPEAANCIGCSKRGSKCVSQEFNLPDELASPRKRLKTPAQTKADSDHERVMRVEALLDQLIKKDSNNETAAAGNGPATSSNNGWNISGVPTPVSLDSGSLRCLHPLNSPDERRGDGTTQCPNKRLVRELYNSLPLRRDIEILCKARSPISILLNEKLTTPYAIINQNGLKSPETLLDMPGPNAHPVLITRYMLQLATFLQQFAPNSPEEVEDLSEPPRVMAKRVAEIAIGRLATNEELLGSLEGLECIMIESLYQLNAGNLRRSWVAMRRAMLIAQLMGLHRSSNEVQYKVLDPDTISNPQFMWYRILFFDRHFCLMLGLPQGSLDRSMGTDQMLSNDTPMGRLERMHCVLACRILELNESDSSRHHFALTQEIDEALRKAAKNLPPKWWLPPAMVTNDSVAFFDTVGQLFNQLFHYNLLIQLHLPFMLRSSAENKYNYSKMTCVNVSREVLLRFLMCRSFYEGKFSCRPLDFFALMAAMTLLLAHLDSHRYPQTENILAHQYLSDRAMVEQTQENMEEMSHQDTDGLTAKSAALLLRMLSILGEAADGNIHCVERVSVSVKAPETEMEQGCEDSNDAVRFFVPYCGIINIARKGVISKEIPKSQHSGASHMQNEPTGPRGASNTGLTSSTEPGQEYTKELPSMLQPRLANHGSTQPQLRSLSNPPTGLDIATPQFAHQFPNTFSNDVLEQYEYPVLTAGVDDWAFQGVDTAFFNSVMRGVEYDSNGSAEWAPWNDGS</sequence>
<feature type="domain" description="Zn(2)-C6 fungal-type" evidence="6">
    <location>
        <begin position="28"/>
        <end position="61"/>
    </location>
</feature>
<dbReference type="InterPro" id="IPR001138">
    <property type="entry name" value="Zn2Cys6_DnaBD"/>
</dbReference>
<dbReference type="CDD" id="cd12148">
    <property type="entry name" value="fungal_TF_MHR"/>
    <property type="match status" value="1"/>
</dbReference>
<keyword evidence="3" id="KW-0804">Transcription</keyword>
<dbReference type="OrthoDB" id="5392779at2759"/>
<dbReference type="AlphaFoldDB" id="A0A3D8QVY0"/>
<feature type="region of interest" description="Disordered" evidence="5">
    <location>
        <begin position="108"/>
        <end position="130"/>
    </location>
</feature>
<dbReference type="GO" id="GO:0003677">
    <property type="term" value="F:DNA binding"/>
    <property type="evidence" value="ECO:0007669"/>
    <property type="project" value="InterPro"/>
</dbReference>
<dbReference type="Proteomes" id="UP000256645">
    <property type="component" value="Unassembled WGS sequence"/>
</dbReference>
<evidence type="ECO:0000256" key="4">
    <source>
        <dbReference type="ARBA" id="ARBA00023242"/>
    </source>
</evidence>
<protein>
    <recommendedName>
        <fullName evidence="6">Zn(2)-C6 fungal-type domain-containing protein</fullName>
    </recommendedName>
</protein>
<evidence type="ECO:0000256" key="2">
    <source>
        <dbReference type="ARBA" id="ARBA00023015"/>
    </source>
</evidence>
<feature type="compositionally biased region" description="Polar residues" evidence="5">
    <location>
        <begin position="694"/>
        <end position="708"/>
    </location>
</feature>
<dbReference type="CDD" id="cd00067">
    <property type="entry name" value="GAL4"/>
    <property type="match status" value="1"/>
</dbReference>
<dbReference type="PROSITE" id="PS50048">
    <property type="entry name" value="ZN2_CY6_FUNGAL_2"/>
    <property type="match status" value="1"/>
</dbReference>
<dbReference type="Gene3D" id="4.10.240.10">
    <property type="entry name" value="Zn(2)-C6 fungal-type DNA-binding domain"/>
    <property type="match status" value="1"/>
</dbReference>
<keyword evidence="2" id="KW-0805">Transcription regulation</keyword>
<dbReference type="PANTHER" id="PTHR47840:SF1">
    <property type="entry name" value="ZN(II)2CYS6 TRANSCRIPTION FACTOR (EUROFUNG)"/>
    <property type="match status" value="1"/>
</dbReference>
<accession>A0A3D8QVY0</accession>
<dbReference type="EMBL" id="PDLM01000011">
    <property type="protein sequence ID" value="RDW65976.1"/>
    <property type="molecule type" value="Genomic_DNA"/>
</dbReference>
<evidence type="ECO:0000256" key="5">
    <source>
        <dbReference type="SAM" id="MobiDB-lite"/>
    </source>
</evidence>
<dbReference type="SUPFAM" id="SSF57701">
    <property type="entry name" value="Zn2/Cys6 DNA-binding domain"/>
    <property type="match status" value="1"/>
</dbReference>
<keyword evidence="8" id="KW-1185">Reference proteome</keyword>
<dbReference type="SMART" id="SM00066">
    <property type="entry name" value="GAL4"/>
    <property type="match status" value="1"/>
</dbReference>
<evidence type="ECO:0000256" key="3">
    <source>
        <dbReference type="ARBA" id="ARBA00023163"/>
    </source>
</evidence>
<keyword evidence="4" id="KW-0539">Nucleus</keyword>
<dbReference type="InterPro" id="IPR007219">
    <property type="entry name" value="XnlR_reg_dom"/>
</dbReference>
<organism evidence="7 8">
    <name type="scientific">Coleophoma cylindrospora</name>
    <dbReference type="NCBI Taxonomy" id="1849047"/>
    <lineage>
        <taxon>Eukaryota</taxon>
        <taxon>Fungi</taxon>
        <taxon>Dikarya</taxon>
        <taxon>Ascomycota</taxon>
        <taxon>Pezizomycotina</taxon>
        <taxon>Leotiomycetes</taxon>
        <taxon>Helotiales</taxon>
        <taxon>Dermateaceae</taxon>
        <taxon>Coleophoma</taxon>
    </lineage>
</organism>
<dbReference type="GO" id="GO:0008270">
    <property type="term" value="F:zinc ion binding"/>
    <property type="evidence" value="ECO:0007669"/>
    <property type="project" value="InterPro"/>
</dbReference>
<evidence type="ECO:0000259" key="6">
    <source>
        <dbReference type="PROSITE" id="PS50048"/>
    </source>
</evidence>
<reference evidence="7 8" key="1">
    <citation type="journal article" date="2018" name="IMA Fungus">
        <title>IMA Genome-F 9: Draft genome sequence of Annulohypoxylon stygium, Aspergillus mulundensis, Berkeleyomyces basicola (syn. Thielaviopsis basicola), Ceratocystis smalleyi, two Cercospora beticola strains, Coleophoma cylindrospora, Fusarium fracticaudum, Phialophora cf. hyalina, and Morchella septimelata.</title>
        <authorList>
            <person name="Wingfield B.D."/>
            <person name="Bills G.F."/>
            <person name="Dong Y."/>
            <person name="Huang W."/>
            <person name="Nel W.J."/>
            <person name="Swalarsk-Parry B.S."/>
            <person name="Vaghefi N."/>
            <person name="Wilken P.M."/>
            <person name="An Z."/>
            <person name="de Beer Z.W."/>
            <person name="De Vos L."/>
            <person name="Chen L."/>
            <person name="Duong T.A."/>
            <person name="Gao Y."/>
            <person name="Hammerbacher A."/>
            <person name="Kikkert J.R."/>
            <person name="Li Y."/>
            <person name="Li H."/>
            <person name="Li K."/>
            <person name="Li Q."/>
            <person name="Liu X."/>
            <person name="Ma X."/>
            <person name="Naidoo K."/>
            <person name="Pethybridge S.J."/>
            <person name="Sun J."/>
            <person name="Steenkamp E.T."/>
            <person name="van der Nest M.A."/>
            <person name="van Wyk S."/>
            <person name="Wingfield M.J."/>
            <person name="Xiong C."/>
            <person name="Yue Q."/>
            <person name="Zhang X."/>
        </authorList>
    </citation>
    <scope>NUCLEOTIDE SEQUENCE [LARGE SCALE GENOMIC DNA]</scope>
    <source>
        <strain evidence="7 8">BP6252</strain>
    </source>
</reference>
<dbReference type="PROSITE" id="PS00463">
    <property type="entry name" value="ZN2_CY6_FUNGAL_1"/>
    <property type="match status" value="1"/>
</dbReference>
<keyword evidence="1" id="KW-0479">Metal-binding</keyword>
<dbReference type="GO" id="GO:0000981">
    <property type="term" value="F:DNA-binding transcription factor activity, RNA polymerase II-specific"/>
    <property type="evidence" value="ECO:0007669"/>
    <property type="project" value="InterPro"/>
</dbReference>
<evidence type="ECO:0000313" key="7">
    <source>
        <dbReference type="EMBL" id="RDW65976.1"/>
    </source>
</evidence>
<dbReference type="InterPro" id="IPR036864">
    <property type="entry name" value="Zn2-C6_fun-type_DNA-bd_sf"/>
</dbReference>
<evidence type="ECO:0000313" key="8">
    <source>
        <dbReference type="Proteomes" id="UP000256645"/>
    </source>
</evidence>
<gene>
    <name evidence="7" type="ORF">BP6252_09611</name>
</gene>
<dbReference type="GO" id="GO:0006351">
    <property type="term" value="P:DNA-templated transcription"/>
    <property type="evidence" value="ECO:0007669"/>
    <property type="project" value="InterPro"/>
</dbReference>
<feature type="compositionally biased region" description="Polar residues" evidence="5">
    <location>
        <begin position="646"/>
        <end position="675"/>
    </location>
</feature>
<feature type="compositionally biased region" description="Polar residues" evidence="5">
    <location>
        <begin position="118"/>
        <end position="127"/>
    </location>
</feature>
<dbReference type="PANTHER" id="PTHR47840">
    <property type="entry name" value="ZN(II)2CYS6 TRANSCRIPTION FACTOR (EUROFUNG)-RELATED"/>
    <property type="match status" value="1"/>
</dbReference>
<feature type="region of interest" description="Disordered" evidence="5">
    <location>
        <begin position="644"/>
        <end position="715"/>
    </location>
</feature>
<comment type="caution">
    <text evidence="7">The sequence shown here is derived from an EMBL/GenBank/DDBJ whole genome shotgun (WGS) entry which is preliminary data.</text>
</comment>
<dbReference type="SMART" id="SM00906">
    <property type="entry name" value="Fungal_trans"/>
    <property type="match status" value="1"/>
</dbReference>
<evidence type="ECO:0000256" key="1">
    <source>
        <dbReference type="ARBA" id="ARBA00022723"/>
    </source>
</evidence>
<dbReference type="STRING" id="1849047.A0A3D8QVY0"/>
<name>A0A3D8QVY0_9HELO</name>